<dbReference type="InterPro" id="IPR001223">
    <property type="entry name" value="Glyco_hydro18_cat"/>
</dbReference>
<dbReference type="OrthoDB" id="73875at2759"/>
<dbReference type="FunFam" id="3.10.50.10:FF:000003">
    <property type="entry name" value="Class V chitinase CHIT5b"/>
    <property type="match status" value="1"/>
</dbReference>
<keyword evidence="3" id="KW-0732">Signal</keyword>
<dbReference type="STRING" id="139420.A0A371CN77"/>
<keyword evidence="6" id="KW-0325">Glycoprotein</keyword>
<dbReference type="PROSITE" id="PS50941">
    <property type="entry name" value="CHIT_BIND_I_2"/>
    <property type="match status" value="1"/>
</dbReference>
<comment type="caution">
    <text evidence="10">Lacks conserved residue(s) required for the propagation of feature annotation.</text>
</comment>
<dbReference type="SUPFAM" id="SSF51445">
    <property type="entry name" value="(Trans)glycosidases"/>
    <property type="match status" value="1"/>
</dbReference>
<accession>A0A371CN77</accession>
<evidence type="ECO:0000256" key="5">
    <source>
        <dbReference type="ARBA" id="ARBA00023024"/>
    </source>
</evidence>
<dbReference type="EMBL" id="KZ857503">
    <property type="protein sequence ID" value="RDX41744.1"/>
    <property type="molecule type" value="Genomic_DNA"/>
</dbReference>
<dbReference type="InterPro" id="IPR001002">
    <property type="entry name" value="Chitin-bd_1"/>
</dbReference>
<evidence type="ECO:0000256" key="2">
    <source>
        <dbReference type="ARBA" id="ARBA00022669"/>
    </source>
</evidence>
<dbReference type="InterPro" id="IPR011583">
    <property type="entry name" value="Chitinase_II/V-like_cat"/>
</dbReference>
<keyword evidence="7" id="KW-0119">Carbohydrate metabolism</keyword>
<name>A0A371CN77_9APHY</name>
<dbReference type="InterPro" id="IPR018371">
    <property type="entry name" value="Chitin-binding_1_CS"/>
</dbReference>
<evidence type="ECO:0000256" key="6">
    <source>
        <dbReference type="ARBA" id="ARBA00023180"/>
    </source>
</evidence>
<dbReference type="PROSITE" id="PS00026">
    <property type="entry name" value="CHIT_BIND_I_1"/>
    <property type="match status" value="1"/>
</dbReference>
<dbReference type="SUPFAM" id="SSF57016">
    <property type="entry name" value="Plant lectins/antimicrobial peptides"/>
    <property type="match status" value="1"/>
</dbReference>
<evidence type="ECO:0000313" key="16">
    <source>
        <dbReference type="Proteomes" id="UP000256964"/>
    </source>
</evidence>
<dbReference type="PROSITE" id="PS51910">
    <property type="entry name" value="GH18_2"/>
    <property type="match status" value="1"/>
</dbReference>
<comment type="similarity">
    <text evidence="12">Belongs to the glycosyl hydrolase 18 family.</text>
</comment>
<dbReference type="PROSITE" id="PS01095">
    <property type="entry name" value="GH18_1"/>
    <property type="match status" value="1"/>
</dbReference>
<feature type="domain" description="GH18" evidence="14">
    <location>
        <begin position="74"/>
        <end position="441"/>
    </location>
</feature>
<dbReference type="InterPro" id="IPR029070">
    <property type="entry name" value="Chitinase_insertion_sf"/>
</dbReference>
<proteinExistence type="inferred from homology"/>
<evidence type="ECO:0000313" key="15">
    <source>
        <dbReference type="EMBL" id="RDX41744.1"/>
    </source>
</evidence>
<feature type="non-terminal residue" evidence="15">
    <location>
        <position position="453"/>
    </location>
</feature>
<dbReference type="Proteomes" id="UP000256964">
    <property type="component" value="Unassembled WGS sequence"/>
</dbReference>
<dbReference type="InterPro" id="IPR050314">
    <property type="entry name" value="Glycosyl_Hydrlase_18"/>
</dbReference>
<dbReference type="SUPFAM" id="SSF54556">
    <property type="entry name" value="Chitinase insertion domain"/>
    <property type="match status" value="1"/>
</dbReference>
<reference evidence="15 16" key="1">
    <citation type="journal article" date="2018" name="Biotechnol. Biofuels">
        <title>Integrative visual omics of the white-rot fungus Polyporus brumalis exposes the biotechnological potential of its oxidative enzymes for delignifying raw plant biomass.</title>
        <authorList>
            <person name="Miyauchi S."/>
            <person name="Rancon A."/>
            <person name="Drula E."/>
            <person name="Hage H."/>
            <person name="Chaduli D."/>
            <person name="Favel A."/>
            <person name="Grisel S."/>
            <person name="Henrissat B."/>
            <person name="Herpoel-Gimbert I."/>
            <person name="Ruiz-Duenas F.J."/>
            <person name="Chevret D."/>
            <person name="Hainaut M."/>
            <person name="Lin J."/>
            <person name="Wang M."/>
            <person name="Pangilinan J."/>
            <person name="Lipzen A."/>
            <person name="Lesage-Meessen L."/>
            <person name="Navarro D."/>
            <person name="Riley R."/>
            <person name="Grigoriev I.V."/>
            <person name="Zhou S."/>
            <person name="Raouche S."/>
            <person name="Rosso M.N."/>
        </authorList>
    </citation>
    <scope>NUCLEOTIDE SEQUENCE [LARGE SCALE GENOMIC DNA]</scope>
    <source>
        <strain evidence="15 16">BRFM 1820</strain>
    </source>
</reference>
<comment type="catalytic activity">
    <reaction evidence="1">
        <text>Random endo-hydrolysis of N-acetyl-beta-D-glucosaminide (1-&gt;4)-beta-linkages in chitin and chitodextrins.</text>
        <dbReference type="EC" id="3.2.1.14"/>
    </reaction>
</comment>
<dbReference type="GO" id="GO:0008843">
    <property type="term" value="F:endochitinase activity"/>
    <property type="evidence" value="ECO:0007669"/>
    <property type="project" value="UniProtKB-EC"/>
</dbReference>
<dbReference type="GO" id="GO:0008061">
    <property type="term" value="F:chitin binding"/>
    <property type="evidence" value="ECO:0007669"/>
    <property type="project" value="UniProtKB-UniRule"/>
</dbReference>
<dbReference type="Pfam" id="PF00187">
    <property type="entry name" value="Chitin_bind_1"/>
    <property type="match status" value="1"/>
</dbReference>
<gene>
    <name evidence="15" type="ORF">OH76DRAFT_1363986</name>
</gene>
<dbReference type="CDD" id="cd00035">
    <property type="entry name" value="ChtBD1"/>
    <property type="match status" value="1"/>
</dbReference>
<feature type="domain" description="Chitin-binding type-1" evidence="13">
    <location>
        <begin position="17"/>
        <end position="61"/>
    </location>
</feature>
<dbReference type="AlphaFoldDB" id="A0A371CN77"/>
<sequence>VGSDFCGAGCTSNCGAVAECGPDAAPGHEDCPLNVCCSKFGFCGSTDEFCGTNCVGTHCGSPSIPSGVNSAVTSRLVGYYEVWSQGASRAFGRICDPWYPDNIPAAGYTHLNYAFASIDPITFEVVPASDSDVDQYARFTNLKQTNPNLKTYISVGGWAFNDPPTQYVFSGMSSNEANRQAFADSLVRFMVTYGFDGVDIDWEYPVACERGGVPADRVNMVAMFQTVRSTFSASGHTFGLTFTAPSSYWYLQHFDLVGLLNYADWVNLMSYDLHGVWDAKDVYIGNIVQAHTNLTEIKQTVGLFQRVGVPLDRIVLGLGFYGRSFQLSDASCARPGCPFNGPAPGGACTGADGTLSYAEIQDILTRGDLAPVYDTDAQVKYVVYDTTNWVSYDDRDTFTAKVTWAKGVGTTHFALGGLMIWSVDQDDFRYVYASRLVLVLTAIFVDSATVRAV</sequence>
<dbReference type="Gene3D" id="3.30.60.10">
    <property type="entry name" value="Endochitinase-like"/>
    <property type="match status" value="1"/>
</dbReference>
<evidence type="ECO:0000256" key="4">
    <source>
        <dbReference type="ARBA" id="ARBA00022801"/>
    </source>
</evidence>
<evidence type="ECO:0000256" key="1">
    <source>
        <dbReference type="ARBA" id="ARBA00000822"/>
    </source>
</evidence>
<dbReference type="SMART" id="SM00636">
    <property type="entry name" value="Glyco_18"/>
    <property type="match status" value="1"/>
</dbReference>
<feature type="disulfide bond" evidence="10">
    <location>
        <begin position="31"/>
        <end position="43"/>
    </location>
</feature>
<evidence type="ECO:0000256" key="11">
    <source>
        <dbReference type="RuleBase" id="RU000489"/>
    </source>
</evidence>
<keyword evidence="4 11" id="KW-0378">Hydrolase</keyword>
<dbReference type="PANTHER" id="PTHR11177">
    <property type="entry name" value="CHITINASE"/>
    <property type="match status" value="1"/>
</dbReference>
<evidence type="ECO:0000256" key="3">
    <source>
        <dbReference type="ARBA" id="ARBA00022729"/>
    </source>
</evidence>
<evidence type="ECO:0000256" key="12">
    <source>
        <dbReference type="RuleBase" id="RU004453"/>
    </source>
</evidence>
<dbReference type="SMART" id="SM00270">
    <property type="entry name" value="ChtBD1"/>
    <property type="match status" value="1"/>
</dbReference>
<organism evidence="15 16">
    <name type="scientific">Lentinus brumalis</name>
    <dbReference type="NCBI Taxonomy" id="2498619"/>
    <lineage>
        <taxon>Eukaryota</taxon>
        <taxon>Fungi</taxon>
        <taxon>Dikarya</taxon>
        <taxon>Basidiomycota</taxon>
        <taxon>Agaricomycotina</taxon>
        <taxon>Agaricomycetes</taxon>
        <taxon>Polyporales</taxon>
        <taxon>Polyporaceae</taxon>
        <taxon>Lentinus</taxon>
    </lineage>
</organism>
<evidence type="ECO:0000256" key="8">
    <source>
        <dbReference type="ARBA" id="ARBA00023295"/>
    </source>
</evidence>
<dbReference type="Gene3D" id="3.10.50.10">
    <property type="match status" value="1"/>
</dbReference>
<dbReference type="Gene3D" id="3.20.20.80">
    <property type="entry name" value="Glycosidases"/>
    <property type="match status" value="1"/>
</dbReference>
<keyword evidence="9" id="KW-0624">Polysaccharide degradation</keyword>
<feature type="disulfide bond" evidence="10">
    <location>
        <begin position="36"/>
        <end position="50"/>
    </location>
</feature>
<dbReference type="InterPro" id="IPR017853">
    <property type="entry name" value="GH"/>
</dbReference>
<dbReference type="InterPro" id="IPR001579">
    <property type="entry name" value="Glyco_hydro_18_chit_AS"/>
</dbReference>
<protein>
    <submittedName>
        <fullName evidence="15">Glycoside hydrolase</fullName>
    </submittedName>
</protein>
<keyword evidence="5" id="KW-0146">Chitin degradation</keyword>
<dbReference type="Pfam" id="PF00704">
    <property type="entry name" value="Glyco_hydro_18"/>
    <property type="match status" value="1"/>
</dbReference>
<keyword evidence="2 10" id="KW-0147">Chitin-binding</keyword>
<evidence type="ECO:0000259" key="13">
    <source>
        <dbReference type="PROSITE" id="PS50941"/>
    </source>
</evidence>
<dbReference type="PANTHER" id="PTHR11177:SF397">
    <property type="entry name" value="CHITINASE"/>
    <property type="match status" value="1"/>
</dbReference>
<keyword evidence="10" id="KW-1015">Disulfide bond</keyword>
<evidence type="ECO:0000256" key="10">
    <source>
        <dbReference type="PROSITE-ProRule" id="PRU00261"/>
    </source>
</evidence>
<keyword evidence="16" id="KW-1185">Reference proteome</keyword>
<dbReference type="GO" id="GO:0000272">
    <property type="term" value="P:polysaccharide catabolic process"/>
    <property type="evidence" value="ECO:0007669"/>
    <property type="project" value="UniProtKB-KW"/>
</dbReference>
<evidence type="ECO:0000256" key="9">
    <source>
        <dbReference type="ARBA" id="ARBA00023326"/>
    </source>
</evidence>
<evidence type="ECO:0000259" key="14">
    <source>
        <dbReference type="PROSITE" id="PS51910"/>
    </source>
</evidence>
<dbReference type="GO" id="GO:0006032">
    <property type="term" value="P:chitin catabolic process"/>
    <property type="evidence" value="ECO:0007669"/>
    <property type="project" value="UniProtKB-KW"/>
</dbReference>
<dbReference type="InterPro" id="IPR036861">
    <property type="entry name" value="Endochitinase-like_sf"/>
</dbReference>
<evidence type="ECO:0000256" key="7">
    <source>
        <dbReference type="ARBA" id="ARBA00023277"/>
    </source>
</evidence>
<keyword evidence="8 11" id="KW-0326">Glycosidase</keyword>